<accession>A0AAV1R5Y3</accession>
<dbReference type="Proteomes" id="UP001314170">
    <property type="component" value="Unassembled WGS sequence"/>
</dbReference>
<feature type="chain" id="PRO_5043852864" evidence="1">
    <location>
        <begin position="21"/>
        <end position="156"/>
    </location>
</feature>
<feature type="signal peptide" evidence="1">
    <location>
        <begin position="1"/>
        <end position="20"/>
    </location>
</feature>
<evidence type="ECO:0000313" key="3">
    <source>
        <dbReference type="Proteomes" id="UP001314170"/>
    </source>
</evidence>
<dbReference type="EMBL" id="CAWUPB010000893">
    <property type="protein sequence ID" value="CAK7328413.1"/>
    <property type="molecule type" value="Genomic_DNA"/>
</dbReference>
<evidence type="ECO:0000256" key="1">
    <source>
        <dbReference type="SAM" id="SignalP"/>
    </source>
</evidence>
<dbReference type="AlphaFoldDB" id="A0AAV1R5Y3"/>
<proteinExistence type="predicted"/>
<evidence type="ECO:0000313" key="2">
    <source>
        <dbReference type="EMBL" id="CAK7328413.1"/>
    </source>
</evidence>
<gene>
    <name evidence="2" type="ORF">DCAF_LOCUS6136</name>
</gene>
<reference evidence="2 3" key="1">
    <citation type="submission" date="2024-01" db="EMBL/GenBank/DDBJ databases">
        <authorList>
            <person name="Waweru B."/>
        </authorList>
    </citation>
    <scope>NUCLEOTIDE SEQUENCE [LARGE SCALE GENOMIC DNA]</scope>
</reference>
<protein>
    <submittedName>
        <fullName evidence="2">Uncharacterized protein</fullName>
    </submittedName>
</protein>
<keyword evidence="1" id="KW-0732">Signal</keyword>
<sequence length="156" mass="17323">MELGLKLWLELICWSVVVSPDRNILQLGYKRGPQHFDVVWFWESWDDKSFVSRFKCSLFCLPDPCGDGGTLLLIQLGLGSMITFTRSYPAALKSMLTGVVDSTWIVATQVDPLATLTPSSLQDKTTDIATSLVAQDTDGSTTLLNKKLFYLEKAIA</sequence>
<keyword evidence="3" id="KW-1185">Reference proteome</keyword>
<name>A0AAV1R5Y3_9ROSI</name>
<comment type="caution">
    <text evidence="2">The sequence shown here is derived from an EMBL/GenBank/DDBJ whole genome shotgun (WGS) entry which is preliminary data.</text>
</comment>
<organism evidence="2 3">
    <name type="scientific">Dovyalis caffra</name>
    <dbReference type="NCBI Taxonomy" id="77055"/>
    <lineage>
        <taxon>Eukaryota</taxon>
        <taxon>Viridiplantae</taxon>
        <taxon>Streptophyta</taxon>
        <taxon>Embryophyta</taxon>
        <taxon>Tracheophyta</taxon>
        <taxon>Spermatophyta</taxon>
        <taxon>Magnoliopsida</taxon>
        <taxon>eudicotyledons</taxon>
        <taxon>Gunneridae</taxon>
        <taxon>Pentapetalae</taxon>
        <taxon>rosids</taxon>
        <taxon>fabids</taxon>
        <taxon>Malpighiales</taxon>
        <taxon>Salicaceae</taxon>
        <taxon>Flacourtieae</taxon>
        <taxon>Dovyalis</taxon>
    </lineage>
</organism>